<dbReference type="EMBL" id="AZIL01002197">
    <property type="protein sequence ID" value="EWM22356.1"/>
    <property type="molecule type" value="Genomic_DNA"/>
</dbReference>
<sequence>GVWRESLKPGTGSTCCSLPISRRRWSRRRSCKREEATYQAWRTRLLEEHGTLWVMGERNGAVGLTHASGRSRRRSTTRRGGEKRSAPPLPLTLNLNPLGGILRALSPRDKSLRSRGPFPLRARPCRRTRNSTTRKTPGFLWMGFTCRGRSDLPVERERCARRVSGSWRTSGIMKDCQGATWCTRLPPRSQSLGVPEGLWPALHAGVSLWCCGGRKFALRIYCTKSKSTAKRRVEEFQKPVGYGLWQTMRDTT</sequence>
<feature type="region of interest" description="Disordered" evidence="1">
    <location>
        <begin position="65"/>
        <end position="90"/>
    </location>
</feature>
<gene>
    <name evidence="2" type="ORF">Naga_100208g1</name>
</gene>
<proteinExistence type="predicted"/>
<accession>W7TPL3</accession>
<evidence type="ECO:0000256" key="1">
    <source>
        <dbReference type="SAM" id="MobiDB-lite"/>
    </source>
</evidence>
<name>W7TPL3_9STRA</name>
<dbReference type="Proteomes" id="UP000019335">
    <property type="component" value="Unassembled WGS sequence"/>
</dbReference>
<feature type="non-terminal residue" evidence="2">
    <location>
        <position position="1"/>
    </location>
</feature>
<organism evidence="2 3">
    <name type="scientific">Nannochloropsis gaditana</name>
    <dbReference type="NCBI Taxonomy" id="72520"/>
    <lineage>
        <taxon>Eukaryota</taxon>
        <taxon>Sar</taxon>
        <taxon>Stramenopiles</taxon>
        <taxon>Ochrophyta</taxon>
        <taxon>Eustigmatophyceae</taxon>
        <taxon>Eustigmatales</taxon>
        <taxon>Monodopsidaceae</taxon>
        <taxon>Nannochloropsis</taxon>
    </lineage>
</organism>
<dbReference type="AlphaFoldDB" id="W7TPL3"/>
<evidence type="ECO:0000313" key="2">
    <source>
        <dbReference type="EMBL" id="EWM22356.1"/>
    </source>
</evidence>
<keyword evidence="3" id="KW-1185">Reference proteome</keyword>
<reference evidence="2 3" key="1">
    <citation type="journal article" date="2014" name="Mol. Plant">
        <title>Chromosome Scale Genome Assembly and Transcriptome Profiling of Nannochloropsis gaditana in Nitrogen Depletion.</title>
        <authorList>
            <person name="Corteggiani Carpinelli E."/>
            <person name="Telatin A."/>
            <person name="Vitulo N."/>
            <person name="Forcato C."/>
            <person name="D'Angelo M."/>
            <person name="Schiavon R."/>
            <person name="Vezzi A."/>
            <person name="Giacometti G.M."/>
            <person name="Morosinotto T."/>
            <person name="Valle G."/>
        </authorList>
    </citation>
    <scope>NUCLEOTIDE SEQUENCE [LARGE SCALE GENOMIC DNA]</scope>
    <source>
        <strain evidence="2 3">B-31</strain>
    </source>
</reference>
<protein>
    <submittedName>
        <fullName evidence="2">Uncharacterized protein</fullName>
    </submittedName>
</protein>
<comment type="caution">
    <text evidence="2">The sequence shown here is derived from an EMBL/GenBank/DDBJ whole genome shotgun (WGS) entry which is preliminary data.</text>
</comment>
<evidence type="ECO:0000313" key="3">
    <source>
        <dbReference type="Proteomes" id="UP000019335"/>
    </source>
</evidence>